<accession>A0A1I8J569</accession>
<evidence type="ECO:0000256" key="3">
    <source>
        <dbReference type="ARBA" id="ARBA00022692"/>
    </source>
</evidence>
<feature type="compositionally biased region" description="Low complexity" evidence="8">
    <location>
        <begin position="94"/>
        <end position="103"/>
    </location>
</feature>
<evidence type="ECO:0000256" key="2">
    <source>
        <dbReference type="ARBA" id="ARBA00022448"/>
    </source>
</evidence>
<dbReference type="PANTHER" id="PTHR11003:SF334">
    <property type="entry name" value="FI03418P"/>
    <property type="match status" value="1"/>
</dbReference>
<sequence length="307" mass="34282">MSNFGGTRDTLRSDLPWQRRLARSQSTPSPLRSRRTLATSSTEPESLLGLGRAPVVDWANIDQALTEEVEPLDEAESEAPPHDQEALTRTISYVSLPSPSGSSGDEDSDLYSSSSSSSSSLSSFETGDQLGNLGYYDYGAGPGSGRKRRRRGPHDKKLSQVTVPLSLSLTVMLGYVIFGSFLFTIWEQTDYIKWSYFCFITLSTIGFGDIVPGTEVDSRNPKEKLIATTLYVAVGLSVFAMCFKLMQEEVIEKMRRLGRRLGIIARREPPPQPLPKARRSKASRRARRKRRKKRQKRREKAKAAASR</sequence>
<dbReference type="Pfam" id="PF07885">
    <property type="entry name" value="Ion_trans_2"/>
    <property type="match status" value="1"/>
</dbReference>
<protein>
    <submittedName>
        <fullName evidence="12">Ion_trans_2 domain-containing protein</fullName>
    </submittedName>
</protein>
<dbReference type="AlphaFoldDB" id="A0A1I8J569"/>
<evidence type="ECO:0000256" key="4">
    <source>
        <dbReference type="ARBA" id="ARBA00022989"/>
    </source>
</evidence>
<dbReference type="InterPro" id="IPR013099">
    <property type="entry name" value="K_chnl_dom"/>
</dbReference>
<feature type="compositionally biased region" description="Polar residues" evidence="8">
    <location>
        <begin position="23"/>
        <end position="44"/>
    </location>
</feature>
<dbReference type="Proteomes" id="UP000095280">
    <property type="component" value="Unplaced"/>
</dbReference>
<feature type="transmembrane region" description="Helical" evidence="9">
    <location>
        <begin position="158"/>
        <end position="186"/>
    </location>
</feature>
<feature type="transmembrane region" description="Helical" evidence="9">
    <location>
        <begin position="225"/>
        <end position="246"/>
    </location>
</feature>
<dbReference type="WBParaSite" id="maker-uti_cns_0045869-snap-gene-0.12-mRNA-1">
    <property type="protein sequence ID" value="maker-uti_cns_0045869-snap-gene-0.12-mRNA-1"/>
    <property type="gene ID" value="maker-uti_cns_0045869-snap-gene-0.12"/>
</dbReference>
<evidence type="ECO:0000256" key="7">
    <source>
        <dbReference type="ARBA" id="ARBA00023303"/>
    </source>
</evidence>
<evidence type="ECO:0000313" key="11">
    <source>
        <dbReference type="Proteomes" id="UP000095280"/>
    </source>
</evidence>
<evidence type="ECO:0000256" key="8">
    <source>
        <dbReference type="SAM" id="MobiDB-lite"/>
    </source>
</evidence>
<feature type="domain" description="Potassium channel" evidence="10">
    <location>
        <begin position="171"/>
        <end position="249"/>
    </location>
</feature>
<dbReference type="GO" id="GO:0015271">
    <property type="term" value="F:outward rectifier potassium channel activity"/>
    <property type="evidence" value="ECO:0007669"/>
    <property type="project" value="TreeGrafter"/>
</dbReference>
<reference evidence="12" key="1">
    <citation type="submission" date="2016-11" db="UniProtKB">
        <authorList>
            <consortium name="WormBaseParasite"/>
        </authorList>
    </citation>
    <scope>IDENTIFICATION</scope>
</reference>
<dbReference type="GO" id="GO:0030322">
    <property type="term" value="P:stabilization of membrane potential"/>
    <property type="evidence" value="ECO:0007669"/>
    <property type="project" value="TreeGrafter"/>
</dbReference>
<dbReference type="PANTHER" id="PTHR11003">
    <property type="entry name" value="POTASSIUM CHANNEL, SUBFAMILY K"/>
    <property type="match status" value="1"/>
</dbReference>
<dbReference type="GO" id="GO:0022841">
    <property type="term" value="F:potassium ion leak channel activity"/>
    <property type="evidence" value="ECO:0007669"/>
    <property type="project" value="TreeGrafter"/>
</dbReference>
<keyword evidence="6 9" id="KW-0472">Membrane</keyword>
<dbReference type="InterPro" id="IPR003280">
    <property type="entry name" value="2pore_dom_K_chnl"/>
</dbReference>
<evidence type="ECO:0000256" key="5">
    <source>
        <dbReference type="ARBA" id="ARBA00023065"/>
    </source>
</evidence>
<feature type="region of interest" description="Disordered" evidence="8">
    <location>
        <begin position="1"/>
        <end position="52"/>
    </location>
</feature>
<keyword evidence="11" id="KW-1185">Reference proteome</keyword>
<dbReference type="GO" id="GO:0005886">
    <property type="term" value="C:plasma membrane"/>
    <property type="evidence" value="ECO:0007669"/>
    <property type="project" value="TreeGrafter"/>
</dbReference>
<dbReference type="Gene3D" id="1.10.287.70">
    <property type="match status" value="1"/>
</dbReference>
<organism evidence="11 12">
    <name type="scientific">Macrostomum lignano</name>
    <dbReference type="NCBI Taxonomy" id="282301"/>
    <lineage>
        <taxon>Eukaryota</taxon>
        <taxon>Metazoa</taxon>
        <taxon>Spiralia</taxon>
        <taxon>Lophotrochozoa</taxon>
        <taxon>Platyhelminthes</taxon>
        <taxon>Rhabditophora</taxon>
        <taxon>Macrostomorpha</taxon>
        <taxon>Macrostomida</taxon>
        <taxon>Macrostomidae</taxon>
        <taxon>Macrostomum</taxon>
    </lineage>
</organism>
<evidence type="ECO:0000256" key="9">
    <source>
        <dbReference type="SAM" id="Phobius"/>
    </source>
</evidence>
<proteinExistence type="predicted"/>
<evidence type="ECO:0000259" key="10">
    <source>
        <dbReference type="Pfam" id="PF07885"/>
    </source>
</evidence>
<keyword evidence="3 9" id="KW-0812">Transmembrane</keyword>
<evidence type="ECO:0000256" key="1">
    <source>
        <dbReference type="ARBA" id="ARBA00004141"/>
    </source>
</evidence>
<evidence type="ECO:0000313" key="12">
    <source>
        <dbReference type="WBParaSite" id="maker-uti_cns_0045869-snap-gene-0.12-mRNA-1"/>
    </source>
</evidence>
<feature type="region of interest" description="Disordered" evidence="8">
    <location>
        <begin position="94"/>
        <end position="125"/>
    </location>
</feature>
<feature type="compositionally biased region" description="Basic residues" evidence="8">
    <location>
        <begin position="276"/>
        <end position="300"/>
    </location>
</feature>
<keyword evidence="5" id="KW-0406">Ion transport</keyword>
<evidence type="ECO:0000256" key="6">
    <source>
        <dbReference type="ARBA" id="ARBA00023136"/>
    </source>
</evidence>
<name>A0A1I8J569_9PLAT</name>
<keyword evidence="2" id="KW-0813">Transport</keyword>
<feature type="compositionally biased region" description="Low complexity" evidence="8">
    <location>
        <begin position="110"/>
        <end position="123"/>
    </location>
</feature>
<keyword evidence="4 9" id="KW-1133">Transmembrane helix</keyword>
<dbReference type="SUPFAM" id="SSF81324">
    <property type="entry name" value="Voltage-gated potassium channels"/>
    <property type="match status" value="1"/>
</dbReference>
<feature type="region of interest" description="Disordered" evidence="8">
    <location>
        <begin position="266"/>
        <end position="307"/>
    </location>
</feature>
<keyword evidence="7" id="KW-0407">Ion channel</keyword>
<comment type="subcellular location">
    <subcellularLocation>
        <location evidence="1">Membrane</location>
        <topology evidence="1">Multi-pass membrane protein</topology>
    </subcellularLocation>
</comment>